<reference evidence="10 11" key="2">
    <citation type="journal article" date="2021" name="Int. J. Syst. Evol. Microbiol.">
        <title>Isolation and Polyphasic Characterization of Desulfuromonas versatilis sp. Nov., an Electrogenic Bacteria Capable of Versatile Metabolism Isolated from a Graphene Oxide-Reducing Enrichment Culture.</title>
        <authorList>
            <person name="Xie L."/>
            <person name="Yoshida N."/>
            <person name="Ishii S."/>
            <person name="Meng L."/>
        </authorList>
    </citation>
    <scope>NUCLEOTIDE SEQUENCE [LARGE SCALE GENOMIC DNA]</scope>
    <source>
        <strain evidence="10 11">NIT-T3</strain>
    </source>
</reference>
<dbReference type="Pfam" id="PF00005">
    <property type="entry name" value="ABC_tran"/>
    <property type="match status" value="1"/>
</dbReference>
<dbReference type="InterPro" id="IPR013611">
    <property type="entry name" value="Transp-assoc_OB_typ2"/>
</dbReference>
<sequence>MTDNILELDGISQAYGQHLVVKNLSLRLVKGQIGCLLGESGCGKTTVLRTIAGFEPLLAGQIRLAGQEVSRPGWSLPPAKRAIGMVFQDYALFPHLTIFDNVAFGLKGLDRAAKVIRVNEMLELVGLGGSQAKYPHEISGGQQQRVALARALAPRPNLLLMDEPFSNLDVTLRERLSMEVRDILKAYGATALFVTHNQQEAFAVADQIGVMRDGTLLQWSNGHQLYHHPADPGVARFVGEGVLLPGVVRSERQVETGLGMLNGSFSAPCSGGCAVDVLVRPEDVVHDDASPVKAEVVRRYFRGANVLYSLRLASGDLVQALVPSHCDHAPGEKIGIRQDVRHIVLFPKGG</sequence>
<proteinExistence type="predicted"/>
<keyword evidence="2" id="KW-1003">Cell membrane</keyword>
<dbReference type="CDD" id="cd03259">
    <property type="entry name" value="ABC_Carb_Solutes_like"/>
    <property type="match status" value="1"/>
</dbReference>
<protein>
    <submittedName>
        <fullName evidence="10">Iron ABC transporter ATP-binding protein</fullName>
    </submittedName>
</protein>
<keyword evidence="11" id="KW-1185">Reference proteome</keyword>
<feature type="domain" description="ABC transporter" evidence="9">
    <location>
        <begin position="6"/>
        <end position="238"/>
    </location>
</feature>
<evidence type="ECO:0000259" key="9">
    <source>
        <dbReference type="PROSITE" id="PS50893"/>
    </source>
</evidence>
<dbReference type="InterPro" id="IPR003439">
    <property type="entry name" value="ABC_transporter-like_ATP-bd"/>
</dbReference>
<evidence type="ECO:0000256" key="5">
    <source>
        <dbReference type="ARBA" id="ARBA00022840"/>
    </source>
</evidence>
<dbReference type="PANTHER" id="PTHR42781:SF4">
    <property type="entry name" value="SPERMIDINE_PUTRESCINE IMPORT ATP-BINDING PROTEIN POTA"/>
    <property type="match status" value="1"/>
</dbReference>
<keyword evidence="4" id="KW-0547">Nucleotide-binding</keyword>
<dbReference type="SUPFAM" id="SSF52540">
    <property type="entry name" value="P-loop containing nucleoside triphosphate hydrolases"/>
    <property type="match status" value="1"/>
</dbReference>
<organism evidence="10 11">
    <name type="scientific">Desulfuromonas versatilis</name>
    <dbReference type="NCBI Taxonomy" id="2802975"/>
    <lineage>
        <taxon>Bacteria</taxon>
        <taxon>Pseudomonadati</taxon>
        <taxon>Thermodesulfobacteriota</taxon>
        <taxon>Desulfuromonadia</taxon>
        <taxon>Desulfuromonadales</taxon>
        <taxon>Desulfuromonadaceae</taxon>
        <taxon>Desulfuromonas</taxon>
    </lineage>
</organism>
<dbReference type="InterPro" id="IPR015853">
    <property type="entry name" value="ABC_transpr_FbpC"/>
</dbReference>
<dbReference type="InterPro" id="IPR008995">
    <property type="entry name" value="Mo/tungstate-bd_C_term_dom"/>
</dbReference>
<gene>
    <name evidence="10" type="ORF">DESUT3_09240</name>
</gene>
<evidence type="ECO:0000256" key="7">
    <source>
        <dbReference type="ARBA" id="ARBA00023065"/>
    </source>
</evidence>
<keyword evidence="1" id="KW-0813">Transport</keyword>
<dbReference type="EMBL" id="AP024355">
    <property type="protein sequence ID" value="BCR03855.1"/>
    <property type="molecule type" value="Genomic_DNA"/>
</dbReference>
<dbReference type="SMART" id="SM00382">
    <property type="entry name" value="AAA"/>
    <property type="match status" value="1"/>
</dbReference>
<dbReference type="PROSITE" id="PS00211">
    <property type="entry name" value="ABC_TRANSPORTER_1"/>
    <property type="match status" value="1"/>
</dbReference>
<evidence type="ECO:0000256" key="8">
    <source>
        <dbReference type="ARBA" id="ARBA00023136"/>
    </source>
</evidence>
<keyword evidence="6" id="KW-0408">Iron</keyword>
<keyword evidence="5 10" id="KW-0067">ATP-binding</keyword>
<dbReference type="GO" id="GO:0005524">
    <property type="term" value="F:ATP binding"/>
    <property type="evidence" value="ECO:0007669"/>
    <property type="project" value="UniProtKB-KW"/>
</dbReference>
<name>A0ABM8HT37_9BACT</name>
<keyword evidence="8" id="KW-0472">Membrane</keyword>
<dbReference type="Gene3D" id="3.40.50.300">
    <property type="entry name" value="P-loop containing nucleotide triphosphate hydrolases"/>
    <property type="match status" value="1"/>
</dbReference>
<dbReference type="SUPFAM" id="SSF50331">
    <property type="entry name" value="MOP-like"/>
    <property type="match status" value="1"/>
</dbReference>
<evidence type="ECO:0000256" key="3">
    <source>
        <dbReference type="ARBA" id="ARBA00022496"/>
    </source>
</evidence>
<dbReference type="InterPro" id="IPR017871">
    <property type="entry name" value="ABC_transporter-like_CS"/>
</dbReference>
<dbReference type="InterPro" id="IPR050093">
    <property type="entry name" value="ABC_SmlMolc_Importer"/>
</dbReference>
<evidence type="ECO:0000256" key="4">
    <source>
        <dbReference type="ARBA" id="ARBA00022741"/>
    </source>
</evidence>
<dbReference type="PANTHER" id="PTHR42781">
    <property type="entry name" value="SPERMIDINE/PUTRESCINE IMPORT ATP-BINDING PROTEIN POTA"/>
    <property type="match status" value="1"/>
</dbReference>
<dbReference type="PROSITE" id="PS50893">
    <property type="entry name" value="ABC_TRANSPORTER_2"/>
    <property type="match status" value="1"/>
</dbReference>
<evidence type="ECO:0000256" key="2">
    <source>
        <dbReference type="ARBA" id="ARBA00022475"/>
    </source>
</evidence>
<dbReference type="RefSeq" id="WP_221251296.1">
    <property type="nucleotide sequence ID" value="NZ_AP024355.1"/>
</dbReference>
<evidence type="ECO:0000256" key="1">
    <source>
        <dbReference type="ARBA" id="ARBA00022448"/>
    </source>
</evidence>
<dbReference type="Proteomes" id="UP001319827">
    <property type="component" value="Chromosome"/>
</dbReference>
<evidence type="ECO:0000313" key="10">
    <source>
        <dbReference type="EMBL" id="BCR03855.1"/>
    </source>
</evidence>
<dbReference type="InterPro" id="IPR003593">
    <property type="entry name" value="AAA+_ATPase"/>
</dbReference>
<keyword evidence="7" id="KW-0406">Ion transport</keyword>
<keyword evidence="3" id="KW-0410">Iron transport</keyword>
<evidence type="ECO:0000256" key="6">
    <source>
        <dbReference type="ARBA" id="ARBA00023004"/>
    </source>
</evidence>
<dbReference type="InterPro" id="IPR027417">
    <property type="entry name" value="P-loop_NTPase"/>
</dbReference>
<dbReference type="Pfam" id="PF08402">
    <property type="entry name" value="TOBE_2"/>
    <property type="match status" value="1"/>
</dbReference>
<reference evidence="10 11" key="1">
    <citation type="journal article" date="2016" name="C (Basel)">
        <title>Selective Growth of and Electricity Production by Marine Exoelectrogenic Bacteria in Self-Aggregated Hydrogel of Microbially Reduced Graphene Oxide.</title>
        <authorList>
            <person name="Yoshida N."/>
            <person name="Goto Y."/>
            <person name="Miyata Y."/>
        </authorList>
    </citation>
    <scope>NUCLEOTIDE SEQUENCE [LARGE SCALE GENOMIC DNA]</scope>
    <source>
        <strain evidence="10 11">NIT-T3</strain>
    </source>
</reference>
<accession>A0ABM8HT37</accession>
<evidence type="ECO:0000313" key="11">
    <source>
        <dbReference type="Proteomes" id="UP001319827"/>
    </source>
</evidence>